<evidence type="ECO:0000313" key="1">
    <source>
        <dbReference type="EMBL" id="MPC47434.1"/>
    </source>
</evidence>
<comment type="caution">
    <text evidence="1">The sequence shown here is derived from an EMBL/GenBank/DDBJ whole genome shotgun (WGS) entry which is preliminary data.</text>
</comment>
<sequence>MEPHGDTDSLVPSVDRTLFAMCEPHEGKDESSVVVNDLRMLPFIGVFIPPTRDEKIARNPEGWSWWCPQDCESTMHNSLNPVPLLVTKSAAANSQILWPYIPV</sequence>
<accession>A0A5B7FSU5</accession>
<keyword evidence="2" id="KW-1185">Reference proteome</keyword>
<name>A0A5B7FSU5_PORTR</name>
<dbReference type="AlphaFoldDB" id="A0A5B7FSU5"/>
<dbReference type="EMBL" id="VSRR010007736">
    <property type="protein sequence ID" value="MPC47434.1"/>
    <property type="molecule type" value="Genomic_DNA"/>
</dbReference>
<evidence type="ECO:0000313" key="2">
    <source>
        <dbReference type="Proteomes" id="UP000324222"/>
    </source>
</evidence>
<gene>
    <name evidence="1" type="ORF">E2C01_041181</name>
</gene>
<proteinExistence type="predicted"/>
<protein>
    <submittedName>
        <fullName evidence="1">Uncharacterized protein</fullName>
    </submittedName>
</protein>
<organism evidence="1 2">
    <name type="scientific">Portunus trituberculatus</name>
    <name type="common">Swimming crab</name>
    <name type="synonym">Neptunus trituberculatus</name>
    <dbReference type="NCBI Taxonomy" id="210409"/>
    <lineage>
        <taxon>Eukaryota</taxon>
        <taxon>Metazoa</taxon>
        <taxon>Ecdysozoa</taxon>
        <taxon>Arthropoda</taxon>
        <taxon>Crustacea</taxon>
        <taxon>Multicrustacea</taxon>
        <taxon>Malacostraca</taxon>
        <taxon>Eumalacostraca</taxon>
        <taxon>Eucarida</taxon>
        <taxon>Decapoda</taxon>
        <taxon>Pleocyemata</taxon>
        <taxon>Brachyura</taxon>
        <taxon>Eubrachyura</taxon>
        <taxon>Portunoidea</taxon>
        <taxon>Portunidae</taxon>
        <taxon>Portuninae</taxon>
        <taxon>Portunus</taxon>
    </lineage>
</organism>
<dbReference type="Proteomes" id="UP000324222">
    <property type="component" value="Unassembled WGS sequence"/>
</dbReference>
<reference evidence="1 2" key="1">
    <citation type="submission" date="2019-05" db="EMBL/GenBank/DDBJ databases">
        <title>Another draft genome of Portunus trituberculatus and its Hox gene families provides insights of decapod evolution.</title>
        <authorList>
            <person name="Jeong J.-H."/>
            <person name="Song I."/>
            <person name="Kim S."/>
            <person name="Choi T."/>
            <person name="Kim D."/>
            <person name="Ryu S."/>
            <person name="Kim W."/>
        </authorList>
    </citation>
    <scope>NUCLEOTIDE SEQUENCE [LARGE SCALE GENOMIC DNA]</scope>
    <source>
        <tissue evidence="1">Muscle</tissue>
    </source>
</reference>